<dbReference type="GO" id="GO:1901891">
    <property type="term" value="P:regulation of cell septum assembly"/>
    <property type="evidence" value="ECO:0007669"/>
    <property type="project" value="InterPro"/>
</dbReference>
<evidence type="ECO:0000256" key="6">
    <source>
        <dbReference type="SAM" id="MobiDB-lite"/>
    </source>
</evidence>
<evidence type="ECO:0000256" key="4">
    <source>
        <dbReference type="ARBA" id="ARBA00046874"/>
    </source>
</evidence>
<dbReference type="NCBIfam" id="TIGR01222">
    <property type="entry name" value="minC"/>
    <property type="match status" value="1"/>
</dbReference>
<evidence type="ECO:0000313" key="9">
    <source>
        <dbReference type="Proteomes" id="UP000003781"/>
    </source>
</evidence>
<evidence type="ECO:0000256" key="1">
    <source>
        <dbReference type="ARBA" id="ARBA00022618"/>
    </source>
</evidence>
<feature type="domain" description="Septum formation inhibitor MinC C-terminal" evidence="7">
    <location>
        <begin position="147"/>
        <end position="241"/>
    </location>
</feature>
<dbReference type="Pfam" id="PF03775">
    <property type="entry name" value="MinC_C"/>
    <property type="match status" value="1"/>
</dbReference>
<reference evidence="8 9" key="1">
    <citation type="submission" date="2007-03" db="EMBL/GenBank/DDBJ databases">
        <authorList>
            <person name="Stal L."/>
            <person name="Ferriera S."/>
            <person name="Johnson J."/>
            <person name="Kravitz S."/>
            <person name="Beeson K."/>
            <person name="Sutton G."/>
            <person name="Rogers Y.-H."/>
            <person name="Friedman R."/>
            <person name="Frazier M."/>
            <person name="Venter J.C."/>
        </authorList>
    </citation>
    <scope>NUCLEOTIDE SEQUENCE [LARGE SCALE GENOMIC DNA]</scope>
    <source>
        <strain evidence="8 9">CCY0110</strain>
    </source>
</reference>
<evidence type="ECO:0000259" key="7">
    <source>
        <dbReference type="Pfam" id="PF03775"/>
    </source>
</evidence>
<dbReference type="HAMAP" id="MF_00267">
    <property type="entry name" value="MinC"/>
    <property type="match status" value="1"/>
</dbReference>
<comment type="subunit">
    <text evidence="4 5">Interacts with MinD and FtsZ.</text>
</comment>
<comment type="similarity">
    <text evidence="5">Belongs to the MinC family.</text>
</comment>
<sequence>MSRESTTSLPNGKANPSKPYSQVHLKRAGKKLLLILPDTEPKEANKDWIELLQDLKYCLTHHKGTWTPGTPVHLLVENRLLDSRQFHNIGEALDAAELKLTRVFTTRRQTAITAATAGYSVEQETPKRELFPIEMSSQTNLNEPLYVKTTVRSGVAIRHPGTIIIQGDVNPGGEVIADGDIIIWGHLRGIAHAGAKGNPECCIMALRMQPTQLRIGEAVARPPGDSPEVFEPEVAYLTTEGIRLKSALNFNKTHTFTAKEKGWTQKNTPNPA</sequence>
<dbReference type="SUPFAM" id="SSF63848">
    <property type="entry name" value="Cell-division inhibitor MinC, C-terminal domain"/>
    <property type="match status" value="1"/>
</dbReference>
<dbReference type="InterPro" id="IPR013033">
    <property type="entry name" value="MinC"/>
</dbReference>
<proteinExistence type="inferred from homology"/>
<dbReference type="InterPro" id="IPR005526">
    <property type="entry name" value="Septum_form_inhib_MinC_C"/>
</dbReference>
<dbReference type="AlphaFoldDB" id="A3IM39"/>
<feature type="compositionally biased region" description="Polar residues" evidence="6">
    <location>
        <begin position="1"/>
        <end position="10"/>
    </location>
</feature>
<keyword evidence="1 5" id="KW-0132">Cell division</keyword>
<evidence type="ECO:0000256" key="2">
    <source>
        <dbReference type="ARBA" id="ARBA00023210"/>
    </source>
</evidence>
<dbReference type="Proteomes" id="UP000003781">
    <property type="component" value="Unassembled WGS sequence"/>
</dbReference>
<evidence type="ECO:0000256" key="3">
    <source>
        <dbReference type="ARBA" id="ARBA00023306"/>
    </source>
</evidence>
<organism evidence="8 9">
    <name type="scientific">Crocosphaera chwakensis CCY0110</name>
    <dbReference type="NCBI Taxonomy" id="391612"/>
    <lineage>
        <taxon>Bacteria</taxon>
        <taxon>Bacillati</taxon>
        <taxon>Cyanobacteriota</taxon>
        <taxon>Cyanophyceae</taxon>
        <taxon>Oscillatoriophycideae</taxon>
        <taxon>Chroococcales</taxon>
        <taxon>Aphanothecaceae</taxon>
        <taxon>Crocosphaera</taxon>
        <taxon>Crocosphaera chwakensis</taxon>
    </lineage>
</organism>
<keyword evidence="3 5" id="KW-0131">Cell cycle</keyword>
<dbReference type="GO" id="GO:0000917">
    <property type="term" value="P:division septum assembly"/>
    <property type="evidence" value="ECO:0007669"/>
    <property type="project" value="UniProtKB-KW"/>
</dbReference>
<dbReference type="InterPro" id="IPR036145">
    <property type="entry name" value="MinC_C_sf"/>
</dbReference>
<name>A3IM39_9CHRO</name>
<keyword evidence="9" id="KW-1185">Reference proteome</keyword>
<dbReference type="EMBL" id="AAXW01000006">
    <property type="protein sequence ID" value="EAZ92495.1"/>
    <property type="molecule type" value="Genomic_DNA"/>
</dbReference>
<keyword evidence="2 5" id="KW-0717">Septation</keyword>
<accession>A3IM39</accession>
<dbReference type="RefSeq" id="WP_008274416.1">
    <property type="nucleotide sequence ID" value="NZ_AAXW01000006.1"/>
</dbReference>
<comment type="caution">
    <text evidence="8">The sequence shown here is derived from an EMBL/GenBank/DDBJ whole genome shotgun (WGS) entry which is preliminary data.</text>
</comment>
<gene>
    <name evidence="5 8" type="primary">minC</name>
    <name evidence="8" type="ORF">CY0110_02179</name>
</gene>
<dbReference type="PANTHER" id="PTHR34108">
    <property type="entry name" value="SEPTUM SITE-DETERMINING PROTEIN MINC"/>
    <property type="match status" value="1"/>
</dbReference>
<evidence type="ECO:0000256" key="5">
    <source>
        <dbReference type="HAMAP-Rule" id="MF_00267"/>
    </source>
</evidence>
<protein>
    <recommendedName>
        <fullName evidence="5">Probable septum site-determining protein MinC</fullName>
    </recommendedName>
</protein>
<dbReference type="eggNOG" id="COG0850">
    <property type="taxonomic scope" value="Bacteria"/>
</dbReference>
<dbReference type="Gene3D" id="2.160.20.70">
    <property type="match status" value="1"/>
</dbReference>
<feature type="region of interest" description="Disordered" evidence="6">
    <location>
        <begin position="1"/>
        <end position="22"/>
    </location>
</feature>
<dbReference type="OrthoDB" id="9790810at2"/>
<dbReference type="InterPro" id="IPR016098">
    <property type="entry name" value="CAP/MinC_C"/>
</dbReference>
<dbReference type="GO" id="GO:0000902">
    <property type="term" value="P:cell morphogenesis"/>
    <property type="evidence" value="ECO:0007669"/>
    <property type="project" value="InterPro"/>
</dbReference>
<comment type="function">
    <text evidence="5">Cell division inhibitor that blocks the formation of polar Z ring septums. Rapidly oscillates between the poles of the cell to destabilize FtsZ filaments that have formed before they mature into polar Z rings. Prevents FtsZ polymerization.</text>
</comment>
<dbReference type="PANTHER" id="PTHR34108:SF1">
    <property type="entry name" value="SEPTUM SITE-DETERMINING PROTEIN MINC"/>
    <property type="match status" value="1"/>
</dbReference>
<evidence type="ECO:0000313" key="8">
    <source>
        <dbReference type="EMBL" id="EAZ92495.1"/>
    </source>
</evidence>